<proteinExistence type="predicted"/>
<evidence type="ECO:0000256" key="1">
    <source>
        <dbReference type="SAM" id="MobiDB-lite"/>
    </source>
</evidence>
<feature type="compositionally biased region" description="Basic and acidic residues" evidence="1">
    <location>
        <begin position="93"/>
        <end position="117"/>
    </location>
</feature>
<protein>
    <submittedName>
        <fullName evidence="2">Uncharacterized protein</fullName>
    </submittedName>
</protein>
<reference evidence="2" key="1">
    <citation type="journal article" date="2022" name="Int. J. Mol. Sci.">
        <title>Draft Genome of Tanacetum Coccineum: Genomic Comparison of Closely Related Tanacetum-Family Plants.</title>
        <authorList>
            <person name="Yamashiro T."/>
            <person name="Shiraishi A."/>
            <person name="Nakayama K."/>
            <person name="Satake H."/>
        </authorList>
    </citation>
    <scope>NUCLEOTIDE SEQUENCE</scope>
</reference>
<feature type="region of interest" description="Disordered" evidence="1">
    <location>
        <begin position="93"/>
        <end position="120"/>
    </location>
</feature>
<keyword evidence="3" id="KW-1185">Reference proteome</keyword>
<name>A0ABQ5HNV2_9ASTR</name>
<dbReference type="EMBL" id="BQNB010019778">
    <property type="protein sequence ID" value="GJT88947.1"/>
    <property type="molecule type" value="Genomic_DNA"/>
</dbReference>
<dbReference type="Proteomes" id="UP001151760">
    <property type="component" value="Unassembled WGS sequence"/>
</dbReference>
<reference evidence="2" key="2">
    <citation type="submission" date="2022-01" db="EMBL/GenBank/DDBJ databases">
        <authorList>
            <person name="Yamashiro T."/>
            <person name="Shiraishi A."/>
            <person name="Satake H."/>
            <person name="Nakayama K."/>
        </authorList>
    </citation>
    <scope>NUCLEOTIDE SEQUENCE</scope>
</reference>
<evidence type="ECO:0000313" key="3">
    <source>
        <dbReference type="Proteomes" id="UP001151760"/>
    </source>
</evidence>
<gene>
    <name evidence="2" type="ORF">Tco_1070664</name>
</gene>
<evidence type="ECO:0000313" key="2">
    <source>
        <dbReference type="EMBL" id="GJT88947.1"/>
    </source>
</evidence>
<comment type="caution">
    <text evidence="2">The sequence shown here is derived from an EMBL/GenBank/DDBJ whole genome shotgun (WGS) entry which is preliminary data.</text>
</comment>
<accession>A0ABQ5HNV2</accession>
<sequence length="216" mass="24696">MPHESPLHNVYSLRRDEGSLSLSELTVLCINLSNKVTSLEAELEQTKQTYGTTLTKLIKKVKKLERKNIYGIQEDIEIQENISDDTEVVLKEKEPAKLVEDQSSGENREKEGEKVQERVGGVEAEGARRRNVEEDKEIRNKLAIYTDGLEDVTYALLQEQLNEEETQRIARDAKIARQLHEEINKVGQERVVAKDDQAHVIDWSDPSSDKYHCPAE</sequence>
<organism evidence="2 3">
    <name type="scientific">Tanacetum coccineum</name>
    <dbReference type="NCBI Taxonomy" id="301880"/>
    <lineage>
        <taxon>Eukaryota</taxon>
        <taxon>Viridiplantae</taxon>
        <taxon>Streptophyta</taxon>
        <taxon>Embryophyta</taxon>
        <taxon>Tracheophyta</taxon>
        <taxon>Spermatophyta</taxon>
        <taxon>Magnoliopsida</taxon>
        <taxon>eudicotyledons</taxon>
        <taxon>Gunneridae</taxon>
        <taxon>Pentapetalae</taxon>
        <taxon>asterids</taxon>
        <taxon>campanulids</taxon>
        <taxon>Asterales</taxon>
        <taxon>Asteraceae</taxon>
        <taxon>Asteroideae</taxon>
        <taxon>Anthemideae</taxon>
        <taxon>Anthemidinae</taxon>
        <taxon>Tanacetum</taxon>
    </lineage>
</organism>